<evidence type="ECO:0000256" key="1">
    <source>
        <dbReference type="SAM" id="MobiDB-lite"/>
    </source>
</evidence>
<evidence type="ECO:0000313" key="3">
    <source>
        <dbReference type="Proteomes" id="UP000639606"/>
    </source>
</evidence>
<gene>
    <name evidence="2" type="ORF">GCM10010185_36720</name>
</gene>
<feature type="compositionally biased region" description="Basic residues" evidence="1">
    <location>
        <begin position="42"/>
        <end position="61"/>
    </location>
</feature>
<sequence>MDRLTTVRARKVRYTTRCTETAPGPPPSRFFSHSSPSEHSSSHRPSRSRSGRQPVRGHRGARVVPPPQADAIAVLRPEHEVAEERGDLPDDSDDAPVSRAVPPLVALGEREEHRREVARITAQHPVVGSRPRA</sequence>
<reference evidence="2" key="2">
    <citation type="submission" date="2020-09" db="EMBL/GenBank/DDBJ databases">
        <authorList>
            <person name="Sun Q."/>
            <person name="Ohkuma M."/>
        </authorList>
    </citation>
    <scope>NUCLEOTIDE SEQUENCE</scope>
    <source>
        <strain evidence="2">JCM 3313</strain>
    </source>
</reference>
<organism evidence="2 3">
    <name type="scientific">Saccharothrix coeruleofusca</name>
    <dbReference type="NCBI Taxonomy" id="33919"/>
    <lineage>
        <taxon>Bacteria</taxon>
        <taxon>Bacillati</taxon>
        <taxon>Actinomycetota</taxon>
        <taxon>Actinomycetes</taxon>
        <taxon>Pseudonocardiales</taxon>
        <taxon>Pseudonocardiaceae</taxon>
        <taxon>Saccharothrix</taxon>
    </lineage>
</organism>
<comment type="caution">
    <text evidence="2">The sequence shown here is derived from an EMBL/GenBank/DDBJ whole genome shotgun (WGS) entry which is preliminary data.</text>
</comment>
<proteinExistence type="predicted"/>
<dbReference type="Proteomes" id="UP000639606">
    <property type="component" value="Unassembled WGS sequence"/>
</dbReference>
<feature type="compositionally biased region" description="Basic and acidic residues" evidence="1">
    <location>
        <begin position="76"/>
        <end position="88"/>
    </location>
</feature>
<feature type="compositionally biased region" description="Low complexity" evidence="1">
    <location>
        <begin position="29"/>
        <end position="39"/>
    </location>
</feature>
<dbReference type="EMBL" id="BMRG01000006">
    <property type="protein sequence ID" value="GGP60894.1"/>
    <property type="molecule type" value="Genomic_DNA"/>
</dbReference>
<reference evidence="2" key="1">
    <citation type="journal article" date="2014" name="Int. J. Syst. Evol. Microbiol.">
        <title>Complete genome sequence of Corynebacterium casei LMG S-19264T (=DSM 44701T), isolated from a smear-ripened cheese.</title>
        <authorList>
            <consortium name="US DOE Joint Genome Institute (JGI-PGF)"/>
            <person name="Walter F."/>
            <person name="Albersmeier A."/>
            <person name="Kalinowski J."/>
            <person name="Ruckert C."/>
        </authorList>
    </citation>
    <scope>NUCLEOTIDE SEQUENCE</scope>
    <source>
        <strain evidence="2">JCM 3313</strain>
    </source>
</reference>
<accession>A0A918AR66</accession>
<name>A0A918AR66_9PSEU</name>
<dbReference type="AlphaFoldDB" id="A0A918AR66"/>
<keyword evidence="3" id="KW-1185">Reference proteome</keyword>
<protein>
    <submittedName>
        <fullName evidence="2">Uncharacterized protein</fullName>
    </submittedName>
</protein>
<evidence type="ECO:0000313" key="2">
    <source>
        <dbReference type="EMBL" id="GGP60894.1"/>
    </source>
</evidence>
<feature type="region of interest" description="Disordered" evidence="1">
    <location>
        <begin position="1"/>
        <end position="112"/>
    </location>
</feature>